<dbReference type="AlphaFoldDB" id="A0A841E748"/>
<protein>
    <recommendedName>
        <fullName evidence="4">Winged helix DNA-binding domain-containing protein</fullName>
    </recommendedName>
</protein>
<sequence>MARMHAQLLMGPPAAGAAGAVRAAAALQAQDAYAVRAAIRARTAGLEAADVRSAMVQERSIVRTWAMRGTLHAVPASDAGWIVDLLGPVFVRRFRTRRLALGLDDALCERSEAAIGEVLSGGAARTREELIEDLNGIGVPVPEGGQAPAHLVAYAALRGIVCRGPDTAGGDSGEPTYVLMRDWVGPWEPRDTGSALLKLARRYLWAHGPAALEDFAAWSGLPARPARRGWDLVASEAAEVSTSRGPALAPREVAEALPSAAPAPAVRLVGAFDACLLGYKGRDVVVPPQYARRIAPGGGIVHPAVLVDGRAVARWRWGRGGAAVVVEPFEPVPDRLRERLEDEVADIGRFLGAHSLRLDLHEPNGRD</sequence>
<dbReference type="InterPro" id="IPR009351">
    <property type="entry name" value="AlkZ-like"/>
</dbReference>
<dbReference type="Proteomes" id="UP000578077">
    <property type="component" value="Unassembled WGS sequence"/>
</dbReference>
<evidence type="ECO:0000313" key="2">
    <source>
        <dbReference type="EMBL" id="MBB5998836.1"/>
    </source>
</evidence>
<evidence type="ECO:0008006" key="4">
    <source>
        <dbReference type="Google" id="ProtNLM"/>
    </source>
</evidence>
<feature type="chain" id="PRO_5032867323" description="Winged helix DNA-binding domain-containing protein" evidence="1">
    <location>
        <begin position="18"/>
        <end position="367"/>
    </location>
</feature>
<evidence type="ECO:0000256" key="1">
    <source>
        <dbReference type="SAM" id="SignalP"/>
    </source>
</evidence>
<dbReference type="PANTHER" id="PTHR38479:SF2">
    <property type="entry name" value="WINGED HELIX DNA-BINDING DOMAIN-CONTAINING PROTEIN"/>
    <property type="match status" value="1"/>
</dbReference>
<reference evidence="2 3" key="1">
    <citation type="submission" date="2020-08" db="EMBL/GenBank/DDBJ databases">
        <title>Sequencing the genomes of 1000 actinobacteria strains.</title>
        <authorList>
            <person name="Klenk H.-P."/>
        </authorList>
    </citation>
    <scope>NUCLEOTIDE SEQUENCE [LARGE SCALE GENOMIC DNA]</scope>
    <source>
        <strain evidence="2 3">DSM 44593</strain>
    </source>
</reference>
<dbReference type="PANTHER" id="PTHR38479">
    <property type="entry name" value="LMO0824 PROTEIN"/>
    <property type="match status" value="1"/>
</dbReference>
<keyword evidence="3" id="KW-1185">Reference proteome</keyword>
<dbReference type="Pfam" id="PF06224">
    <property type="entry name" value="AlkZ-like"/>
    <property type="match status" value="1"/>
</dbReference>
<feature type="signal peptide" evidence="1">
    <location>
        <begin position="1"/>
        <end position="17"/>
    </location>
</feature>
<dbReference type="EMBL" id="JACHLY010000001">
    <property type="protein sequence ID" value="MBB5998836.1"/>
    <property type="molecule type" value="Genomic_DNA"/>
</dbReference>
<proteinExistence type="predicted"/>
<evidence type="ECO:0000313" key="3">
    <source>
        <dbReference type="Proteomes" id="UP000578077"/>
    </source>
</evidence>
<organism evidence="2 3">
    <name type="scientific">Streptomonospora salina</name>
    <dbReference type="NCBI Taxonomy" id="104205"/>
    <lineage>
        <taxon>Bacteria</taxon>
        <taxon>Bacillati</taxon>
        <taxon>Actinomycetota</taxon>
        <taxon>Actinomycetes</taxon>
        <taxon>Streptosporangiales</taxon>
        <taxon>Nocardiopsidaceae</taxon>
        <taxon>Streptomonospora</taxon>
    </lineage>
</organism>
<name>A0A841E748_9ACTN</name>
<comment type="caution">
    <text evidence="2">The sequence shown here is derived from an EMBL/GenBank/DDBJ whole genome shotgun (WGS) entry which is preliminary data.</text>
</comment>
<keyword evidence="1" id="KW-0732">Signal</keyword>
<gene>
    <name evidence="2" type="ORF">HNR25_002587</name>
</gene>
<accession>A0A841E748</accession>